<keyword evidence="7 16" id="KW-0732">Signal</keyword>
<dbReference type="GO" id="GO:0015344">
    <property type="term" value="F:siderophore uptake transmembrane transporter activity"/>
    <property type="evidence" value="ECO:0007669"/>
    <property type="project" value="TreeGrafter"/>
</dbReference>
<feature type="chain" id="PRO_5015418593" evidence="16">
    <location>
        <begin position="30"/>
        <end position="732"/>
    </location>
</feature>
<dbReference type="Proteomes" id="UP000238071">
    <property type="component" value="Unassembled WGS sequence"/>
</dbReference>
<keyword evidence="20" id="KW-1185">Reference proteome</keyword>
<dbReference type="InterPro" id="IPR010105">
    <property type="entry name" value="TonB_sidphr_rcpt"/>
</dbReference>
<dbReference type="InterPro" id="IPR012910">
    <property type="entry name" value="Plug_dom"/>
</dbReference>
<dbReference type="GO" id="GO:0038023">
    <property type="term" value="F:signaling receptor activity"/>
    <property type="evidence" value="ECO:0007669"/>
    <property type="project" value="InterPro"/>
</dbReference>
<dbReference type="GO" id="GO:0009279">
    <property type="term" value="C:cell outer membrane"/>
    <property type="evidence" value="ECO:0007669"/>
    <property type="project" value="UniProtKB-SubCell"/>
</dbReference>
<feature type="domain" description="TonB-dependent receptor plug" evidence="18">
    <location>
        <begin position="77"/>
        <end position="175"/>
    </location>
</feature>
<keyword evidence="9" id="KW-0406">Ion transport</keyword>
<evidence type="ECO:0000256" key="6">
    <source>
        <dbReference type="ARBA" id="ARBA00022692"/>
    </source>
</evidence>
<evidence type="ECO:0000259" key="17">
    <source>
        <dbReference type="Pfam" id="PF00593"/>
    </source>
</evidence>
<evidence type="ECO:0000256" key="2">
    <source>
        <dbReference type="ARBA" id="ARBA00009810"/>
    </source>
</evidence>
<dbReference type="SUPFAM" id="SSF56935">
    <property type="entry name" value="Porins"/>
    <property type="match status" value="1"/>
</dbReference>
<dbReference type="PROSITE" id="PS52016">
    <property type="entry name" value="TONB_DEPENDENT_REC_3"/>
    <property type="match status" value="1"/>
</dbReference>
<evidence type="ECO:0000256" key="14">
    <source>
        <dbReference type="PROSITE-ProRule" id="PRU01360"/>
    </source>
</evidence>
<protein>
    <submittedName>
        <fullName evidence="19">Iron complex outermembrane receptor protein</fullName>
    </submittedName>
</protein>
<evidence type="ECO:0000256" key="4">
    <source>
        <dbReference type="ARBA" id="ARBA00022452"/>
    </source>
</evidence>
<dbReference type="Gene3D" id="2.170.130.10">
    <property type="entry name" value="TonB-dependent receptor, plug domain"/>
    <property type="match status" value="1"/>
</dbReference>
<evidence type="ECO:0000256" key="16">
    <source>
        <dbReference type="SAM" id="SignalP"/>
    </source>
</evidence>
<gene>
    <name evidence="19" type="ORF">B0F88_10269</name>
</gene>
<evidence type="ECO:0000259" key="18">
    <source>
        <dbReference type="Pfam" id="PF07715"/>
    </source>
</evidence>
<dbReference type="CDD" id="cd01347">
    <property type="entry name" value="ligand_gated_channel"/>
    <property type="match status" value="1"/>
</dbReference>
<dbReference type="PANTHER" id="PTHR32552">
    <property type="entry name" value="FERRICHROME IRON RECEPTOR-RELATED"/>
    <property type="match status" value="1"/>
</dbReference>
<dbReference type="Pfam" id="PF07715">
    <property type="entry name" value="Plug"/>
    <property type="match status" value="1"/>
</dbReference>
<evidence type="ECO:0000256" key="15">
    <source>
        <dbReference type="RuleBase" id="RU003357"/>
    </source>
</evidence>
<dbReference type="InterPro" id="IPR039426">
    <property type="entry name" value="TonB-dep_rcpt-like"/>
</dbReference>
<evidence type="ECO:0000256" key="10">
    <source>
        <dbReference type="ARBA" id="ARBA00023077"/>
    </source>
</evidence>
<keyword evidence="3 14" id="KW-0813">Transport</keyword>
<dbReference type="InterPro" id="IPR000531">
    <property type="entry name" value="Beta-barrel_TonB"/>
</dbReference>
<comment type="subcellular location">
    <subcellularLocation>
        <location evidence="1 14">Cell outer membrane</location>
        <topology evidence="1 14">Multi-pass membrane protein</topology>
    </subcellularLocation>
</comment>
<keyword evidence="4 14" id="KW-1134">Transmembrane beta strand</keyword>
<evidence type="ECO:0000313" key="19">
    <source>
        <dbReference type="EMBL" id="PPK73090.1"/>
    </source>
</evidence>
<comment type="similarity">
    <text evidence="2 14 15">Belongs to the TonB-dependent receptor family.</text>
</comment>
<dbReference type="EMBL" id="PTIY01000002">
    <property type="protein sequence ID" value="PPK73090.1"/>
    <property type="molecule type" value="Genomic_DNA"/>
</dbReference>
<evidence type="ECO:0000313" key="20">
    <source>
        <dbReference type="Proteomes" id="UP000238071"/>
    </source>
</evidence>
<organism evidence="19 20">
    <name type="scientific">Methylobacter tundripaludum</name>
    <dbReference type="NCBI Taxonomy" id="173365"/>
    <lineage>
        <taxon>Bacteria</taxon>
        <taxon>Pseudomonadati</taxon>
        <taxon>Pseudomonadota</taxon>
        <taxon>Gammaproteobacteria</taxon>
        <taxon>Methylococcales</taxon>
        <taxon>Methylococcaceae</taxon>
        <taxon>Methylobacter</taxon>
    </lineage>
</organism>
<accession>A0A2S6H6P3</accession>
<evidence type="ECO:0000256" key="12">
    <source>
        <dbReference type="ARBA" id="ARBA00023170"/>
    </source>
</evidence>
<keyword evidence="10 15" id="KW-0798">TonB box</keyword>
<evidence type="ECO:0000256" key="3">
    <source>
        <dbReference type="ARBA" id="ARBA00022448"/>
    </source>
</evidence>
<dbReference type="InterPro" id="IPR036942">
    <property type="entry name" value="Beta-barrel_TonB_sf"/>
</dbReference>
<dbReference type="RefSeq" id="WP_104422364.1">
    <property type="nucleotide sequence ID" value="NZ_PTIY01000002.1"/>
</dbReference>
<dbReference type="OrthoDB" id="127311at2"/>
<evidence type="ECO:0000256" key="11">
    <source>
        <dbReference type="ARBA" id="ARBA00023136"/>
    </source>
</evidence>
<proteinExistence type="inferred from homology"/>
<dbReference type="InterPro" id="IPR037066">
    <property type="entry name" value="Plug_dom_sf"/>
</dbReference>
<dbReference type="PANTHER" id="PTHR32552:SF68">
    <property type="entry name" value="FERRICHROME OUTER MEMBRANE TRANSPORTER_PHAGE RECEPTOR"/>
    <property type="match status" value="1"/>
</dbReference>
<name>A0A2S6H6P3_9GAMM</name>
<evidence type="ECO:0000256" key="8">
    <source>
        <dbReference type="ARBA" id="ARBA00023004"/>
    </source>
</evidence>
<dbReference type="Gene3D" id="2.40.170.20">
    <property type="entry name" value="TonB-dependent receptor, beta-barrel domain"/>
    <property type="match status" value="1"/>
</dbReference>
<keyword evidence="11 14" id="KW-0472">Membrane</keyword>
<evidence type="ECO:0000256" key="9">
    <source>
        <dbReference type="ARBA" id="ARBA00023065"/>
    </source>
</evidence>
<sequence length="732" mass="79731">MKHPFQRRQGRASAALLLALAGAPLVTLADTAASKKIPPAKPKNETVLPEVKTNAARIYPGSPDDVARTGSKTDTPLRDIPASVAVVPEKLLKEQAAITLNDAMRNVSSVQPQMAGGYGYANNYTSRGLSLSFLRDDMPDGPSQNGYYRTLYDVERIEVLKGPGSALFGAANGGGSINMITKKPQKKFNVSGGTTFGSFGTGTGYLDLTGPMLNDTAGRLIVNGEHSDGFRGLGRDIVEISPSLTWNIADNKTLTVDFDHRDIQVKPDNFGILFDAKGNLPEVSRETRYYTPFNKTDQQINRVGVTHDWTFSDALSMRTAMTTENRQLNLIRNLSATATLANTVTGRNARRQADDASYTTFQNELTWKTSTGPVDHTILGGFEYKNTDIDSNVDIYMFPNIANLLNPVVLETSLAGNTNYQLFDRKMTSDTVSFYGQDQLAFGEHWKLRGGVRHDIINYDDKGFERTVQSLAGISKYREINESKSFTTGSIGGVFQPTKNLAFYAGYSEGAFINLGTESKAYPTAPETSSQVEVGAKTTLLDGKVDLNAALFDTERSDYFVTLPGNNGLATQDGKDRSQGVEMDIGVHPLAGWNITGNAVWMDPETLSRAVASNATLGVNNRSIYGTTPTGVSKETFSIWNNYEIQQGAVKGLSFGVGVTHKGESYADNLNLLKVPSYTTVDAAIAYRQPRWEAAVNLKNLTDENYYTNPTFVGALPGDPLSVYGSLRFNFN</sequence>
<dbReference type="NCBIfam" id="TIGR01783">
    <property type="entry name" value="TonB-siderophor"/>
    <property type="match status" value="1"/>
</dbReference>
<dbReference type="Pfam" id="PF00593">
    <property type="entry name" value="TonB_dep_Rec_b-barrel"/>
    <property type="match status" value="1"/>
</dbReference>
<feature type="signal peptide" evidence="16">
    <location>
        <begin position="1"/>
        <end position="29"/>
    </location>
</feature>
<dbReference type="AlphaFoldDB" id="A0A2S6H6P3"/>
<dbReference type="GO" id="GO:0015891">
    <property type="term" value="P:siderophore transport"/>
    <property type="evidence" value="ECO:0007669"/>
    <property type="project" value="InterPro"/>
</dbReference>
<feature type="domain" description="TonB-dependent receptor-like beta-barrel" evidence="17">
    <location>
        <begin position="250"/>
        <end position="701"/>
    </location>
</feature>
<evidence type="ECO:0000256" key="13">
    <source>
        <dbReference type="ARBA" id="ARBA00023237"/>
    </source>
</evidence>
<comment type="caution">
    <text evidence="19">The sequence shown here is derived from an EMBL/GenBank/DDBJ whole genome shotgun (WGS) entry which is preliminary data.</text>
</comment>
<keyword evidence="5" id="KW-0410">Iron transport</keyword>
<evidence type="ECO:0000256" key="7">
    <source>
        <dbReference type="ARBA" id="ARBA00022729"/>
    </source>
</evidence>
<evidence type="ECO:0000256" key="1">
    <source>
        <dbReference type="ARBA" id="ARBA00004571"/>
    </source>
</evidence>
<keyword evidence="13 14" id="KW-0998">Cell outer membrane</keyword>
<evidence type="ECO:0000256" key="5">
    <source>
        <dbReference type="ARBA" id="ARBA00022496"/>
    </source>
</evidence>
<keyword evidence="12 19" id="KW-0675">Receptor</keyword>
<keyword evidence="6 14" id="KW-0812">Transmembrane</keyword>
<keyword evidence="8" id="KW-0408">Iron</keyword>
<reference evidence="19 20" key="1">
    <citation type="submission" date="2018-02" db="EMBL/GenBank/DDBJ databases">
        <title>Subsurface microbial communities from deep shales in Ohio and West Virginia, USA.</title>
        <authorList>
            <person name="Wrighton K."/>
        </authorList>
    </citation>
    <scope>NUCLEOTIDE SEQUENCE [LARGE SCALE GENOMIC DNA]</scope>
    <source>
        <strain evidence="19 20">OWC-G53F</strain>
    </source>
</reference>